<feature type="compositionally biased region" description="Low complexity" evidence="1">
    <location>
        <begin position="405"/>
        <end position="427"/>
    </location>
</feature>
<keyword evidence="4" id="KW-1185">Reference proteome</keyword>
<name>A0AAV9I160_9PEZI</name>
<keyword evidence="2" id="KW-0732">Signal</keyword>
<dbReference type="EMBL" id="MU864929">
    <property type="protein sequence ID" value="KAK4466795.1"/>
    <property type="molecule type" value="Genomic_DNA"/>
</dbReference>
<evidence type="ECO:0000313" key="3">
    <source>
        <dbReference type="EMBL" id="KAK4466795.1"/>
    </source>
</evidence>
<proteinExistence type="predicted"/>
<feature type="region of interest" description="Disordered" evidence="1">
    <location>
        <begin position="283"/>
        <end position="509"/>
    </location>
</feature>
<protein>
    <submittedName>
        <fullName evidence="3">Uncharacterized protein</fullName>
    </submittedName>
</protein>
<feature type="compositionally biased region" description="Low complexity" evidence="1">
    <location>
        <begin position="438"/>
        <end position="486"/>
    </location>
</feature>
<reference evidence="3" key="1">
    <citation type="journal article" date="2023" name="Mol. Phylogenet. Evol.">
        <title>Genome-scale phylogeny and comparative genomics of the fungal order Sordariales.</title>
        <authorList>
            <person name="Hensen N."/>
            <person name="Bonometti L."/>
            <person name="Westerberg I."/>
            <person name="Brannstrom I.O."/>
            <person name="Guillou S."/>
            <person name="Cros-Aarteil S."/>
            <person name="Calhoun S."/>
            <person name="Haridas S."/>
            <person name="Kuo A."/>
            <person name="Mondo S."/>
            <person name="Pangilinan J."/>
            <person name="Riley R."/>
            <person name="LaButti K."/>
            <person name="Andreopoulos B."/>
            <person name="Lipzen A."/>
            <person name="Chen C."/>
            <person name="Yan M."/>
            <person name="Daum C."/>
            <person name="Ng V."/>
            <person name="Clum A."/>
            <person name="Steindorff A."/>
            <person name="Ohm R.A."/>
            <person name="Martin F."/>
            <person name="Silar P."/>
            <person name="Natvig D.O."/>
            <person name="Lalanne C."/>
            <person name="Gautier V."/>
            <person name="Ament-Velasquez S.L."/>
            <person name="Kruys A."/>
            <person name="Hutchinson M.I."/>
            <person name="Powell A.J."/>
            <person name="Barry K."/>
            <person name="Miller A.N."/>
            <person name="Grigoriev I.V."/>
            <person name="Debuchy R."/>
            <person name="Gladieux P."/>
            <person name="Hiltunen Thoren M."/>
            <person name="Johannesson H."/>
        </authorList>
    </citation>
    <scope>NUCLEOTIDE SEQUENCE</scope>
    <source>
        <strain evidence="3">PSN324</strain>
    </source>
</reference>
<evidence type="ECO:0000256" key="2">
    <source>
        <dbReference type="SAM" id="SignalP"/>
    </source>
</evidence>
<feature type="chain" id="PRO_5043843971" evidence="2">
    <location>
        <begin position="21"/>
        <end position="634"/>
    </location>
</feature>
<dbReference type="Proteomes" id="UP001321749">
    <property type="component" value="Unassembled WGS sequence"/>
</dbReference>
<gene>
    <name evidence="3" type="ORF">QBC42DRAFT_247146</name>
</gene>
<dbReference type="AlphaFoldDB" id="A0AAV9I160"/>
<evidence type="ECO:0000313" key="4">
    <source>
        <dbReference type="Proteomes" id="UP001321749"/>
    </source>
</evidence>
<comment type="caution">
    <text evidence="3">The sequence shown here is derived from an EMBL/GenBank/DDBJ whole genome shotgun (WGS) entry which is preliminary data.</text>
</comment>
<evidence type="ECO:0000256" key="1">
    <source>
        <dbReference type="SAM" id="MobiDB-lite"/>
    </source>
</evidence>
<feature type="compositionally biased region" description="Polar residues" evidence="1">
    <location>
        <begin position="428"/>
        <end position="437"/>
    </location>
</feature>
<organism evidence="3 4">
    <name type="scientific">Cladorrhinum samala</name>
    <dbReference type="NCBI Taxonomy" id="585594"/>
    <lineage>
        <taxon>Eukaryota</taxon>
        <taxon>Fungi</taxon>
        <taxon>Dikarya</taxon>
        <taxon>Ascomycota</taxon>
        <taxon>Pezizomycotina</taxon>
        <taxon>Sordariomycetes</taxon>
        <taxon>Sordariomycetidae</taxon>
        <taxon>Sordariales</taxon>
        <taxon>Podosporaceae</taxon>
        <taxon>Cladorrhinum</taxon>
    </lineage>
</organism>
<sequence length="634" mass="69288">MRSPTILWALLAILTVGVTGQDGETQAEEGQEQEGQCTCSGLDYTNGGSYLVDGNSDDDFTFTSVFEGCFDSTITPVLVSPDAIGYECTPVESQQDGVEQSSVCPISYSEMISGTWIIVLDVPEHDFTVQRRFQLTIGGGDVEVVIVTVTPTVYEGVTSTVPGPTITSWIAETETQYQDPETIIGDCYSQTDTVIQYIPGPTTKIVSEIARLSTAGIVTQFYGTTVTEYASCHWPVTPTKDQPHPTLTVRPTRTYTKPASTTTRRRTTATARPTVVTTRVVTLSSRTTSRVPTPTSPRITTVTRKPTTSRRTTSSTRKTSSTRGTVISTVTRPKTSSISTRPTTTRRITTAVTTITRPATTPTTRRTTPDPPKTTTRRRTTSTNATTRRSTATYVPTTSRATPKPTTSRRTTAEPPRPTVVTTRVTTLNPPKATTTSRRVTTANPPRPTTARLSSTSSRRVVTSTRKTVQPTTTRRSGGGQQPTTRRGGDNPQPPRTTRRPGEDEAAFSPQVTPVMAIAREGHLAAAQQVEITSTVYDTNTVTQTVVELEEEDATTEYGFFTTTTTFTPPAQTVCDAETTVTLFWQGEPRTDYEIVYKTYFTWATVWIGQTQYKTETDYPAMTRCERGGGWYGA</sequence>
<accession>A0AAV9I160</accession>
<feature type="compositionally biased region" description="Low complexity" evidence="1">
    <location>
        <begin position="381"/>
        <end position="393"/>
    </location>
</feature>
<feature type="compositionally biased region" description="Low complexity" evidence="1">
    <location>
        <begin position="283"/>
        <end position="366"/>
    </location>
</feature>
<feature type="signal peptide" evidence="2">
    <location>
        <begin position="1"/>
        <end position="20"/>
    </location>
</feature>
<reference evidence="3" key="2">
    <citation type="submission" date="2023-06" db="EMBL/GenBank/DDBJ databases">
        <authorList>
            <consortium name="Lawrence Berkeley National Laboratory"/>
            <person name="Mondo S.J."/>
            <person name="Hensen N."/>
            <person name="Bonometti L."/>
            <person name="Westerberg I."/>
            <person name="Brannstrom I.O."/>
            <person name="Guillou S."/>
            <person name="Cros-Aarteil S."/>
            <person name="Calhoun S."/>
            <person name="Haridas S."/>
            <person name="Kuo A."/>
            <person name="Pangilinan J."/>
            <person name="Riley R."/>
            <person name="Labutti K."/>
            <person name="Andreopoulos B."/>
            <person name="Lipzen A."/>
            <person name="Chen C."/>
            <person name="Yanf M."/>
            <person name="Daum C."/>
            <person name="Ng V."/>
            <person name="Clum A."/>
            <person name="Steindorff A."/>
            <person name="Ohm R."/>
            <person name="Martin F."/>
            <person name="Silar P."/>
            <person name="Natvig D."/>
            <person name="Lalanne C."/>
            <person name="Gautier V."/>
            <person name="Ament-Velasquez S.L."/>
            <person name="Kruys A."/>
            <person name="Hutchinson M.I."/>
            <person name="Powell A.J."/>
            <person name="Barry K."/>
            <person name="Miller A.N."/>
            <person name="Grigoriev I.V."/>
            <person name="Debuchy R."/>
            <person name="Gladieux P."/>
            <person name="Thoren M.H."/>
            <person name="Johannesson H."/>
        </authorList>
    </citation>
    <scope>NUCLEOTIDE SEQUENCE</scope>
    <source>
        <strain evidence="3">PSN324</strain>
    </source>
</reference>